<accession>A0ACB6ZAH8</accession>
<evidence type="ECO:0000313" key="2">
    <source>
        <dbReference type="Proteomes" id="UP000886501"/>
    </source>
</evidence>
<dbReference type="EMBL" id="MU118059">
    <property type="protein sequence ID" value="KAF9646395.1"/>
    <property type="molecule type" value="Genomic_DNA"/>
</dbReference>
<reference evidence="1" key="1">
    <citation type="submission" date="2019-10" db="EMBL/GenBank/DDBJ databases">
        <authorList>
            <consortium name="DOE Joint Genome Institute"/>
            <person name="Kuo A."/>
            <person name="Miyauchi S."/>
            <person name="Kiss E."/>
            <person name="Drula E."/>
            <person name="Kohler A."/>
            <person name="Sanchez-Garcia M."/>
            <person name="Andreopoulos B."/>
            <person name="Barry K.W."/>
            <person name="Bonito G."/>
            <person name="Buee M."/>
            <person name="Carver A."/>
            <person name="Chen C."/>
            <person name="Cichocki N."/>
            <person name="Clum A."/>
            <person name="Culley D."/>
            <person name="Crous P.W."/>
            <person name="Fauchery L."/>
            <person name="Girlanda M."/>
            <person name="Hayes R."/>
            <person name="Keri Z."/>
            <person name="Labutti K."/>
            <person name="Lipzen A."/>
            <person name="Lombard V."/>
            <person name="Magnuson J."/>
            <person name="Maillard F."/>
            <person name="Morin E."/>
            <person name="Murat C."/>
            <person name="Nolan M."/>
            <person name="Ohm R."/>
            <person name="Pangilinan J."/>
            <person name="Pereira M."/>
            <person name="Perotto S."/>
            <person name="Peter M."/>
            <person name="Riley R."/>
            <person name="Sitrit Y."/>
            <person name="Stielow B."/>
            <person name="Szollosi G."/>
            <person name="Zifcakova L."/>
            <person name="Stursova M."/>
            <person name="Spatafora J.W."/>
            <person name="Tedersoo L."/>
            <person name="Vaario L.-M."/>
            <person name="Yamada A."/>
            <person name="Yan M."/>
            <person name="Wang P."/>
            <person name="Xu J."/>
            <person name="Bruns T."/>
            <person name="Baldrian P."/>
            <person name="Vilgalys R."/>
            <person name="Henrissat B."/>
            <person name="Grigoriev I.V."/>
            <person name="Hibbett D."/>
            <person name="Nagy L.G."/>
            <person name="Martin F.M."/>
        </authorList>
    </citation>
    <scope>NUCLEOTIDE SEQUENCE</scope>
    <source>
        <strain evidence="1">P2</strain>
    </source>
</reference>
<protein>
    <submittedName>
        <fullName evidence="1">Uncharacterized protein</fullName>
    </submittedName>
</protein>
<organism evidence="1 2">
    <name type="scientific">Thelephora ganbajun</name>
    <name type="common">Ganba fungus</name>
    <dbReference type="NCBI Taxonomy" id="370292"/>
    <lineage>
        <taxon>Eukaryota</taxon>
        <taxon>Fungi</taxon>
        <taxon>Dikarya</taxon>
        <taxon>Basidiomycota</taxon>
        <taxon>Agaricomycotina</taxon>
        <taxon>Agaricomycetes</taxon>
        <taxon>Thelephorales</taxon>
        <taxon>Thelephoraceae</taxon>
        <taxon>Thelephora</taxon>
    </lineage>
</organism>
<reference evidence="1" key="2">
    <citation type="journal article" date="2020" name="Nat. Commun.">
        <title>Large-scale genome sequencing of mycorrhizal fungi provides insights into the early evolution of symbiotic traits.</title>
        <authorList>
            <person name="Miyauchi S."/>
            <person name="Kiss E."/>
            <person name="Kuo A."/>
            <person name="Drula E."/>
            <person name="Kohler A."/>
            <person name="Sanchez-Garcia M."/>
            <person name="Morin E."/>
            <person name="Andreopoulos B."/>
            <person name="Barry K.W."/>
            <person name="Bonito G."/>
            <person name="Buee M."/>
            <person name="Carver A."/>
            <person name="Chen C."/>
            <person name="Cichocki N."/>
            <person name="Clum A."/>
            <person name="Culley D."/>
            <person name="Crous P.W."/>
            <person name="Fauchery L."/>
            <person name="Girlanda M."/>
            <person name="Hayes R.D."/>
            <person name="Keri Z."/>
            <person name="LaButti K."/>
            <person name="Lipzen A."/>
            <person name="Lombard V."/>
            <person name="Magnuson J."/>
            <person name="Maillard F."/>
            <person name="Murat C."/>
            <person name="Nolan M."/>
            <person name="Ohm R.A."/>
            <person name="Pangilinan J."/>
            <person name="Pereira M.F."/>
            <person name="Perotto S."/>
            <person name="Peter M."/>
            <person name="Pfister S."/>
            <person name="Riley R."/>
            <person name="Sitrit Y."/>
            <person name="Stielow J.B."/>
            <person name="Szollosi G."/>
            <person name="Zifcakova L."/>
            <person name="Stursova M."/>
            <person name="Spatafora J.W."/>
            <person name="Tedersoo L."/>
            <person name="Vaario L.M."/>
            <person name="Yamada A."/>
            <person name="Yan M."/>
            <person name="Wang P."/>
            <person name="Xu J."/>
            <person name="Bruns T."/>
            <person name="Baldrian P."/>
            <person name="Vilgalys R."/>
            <person name="Dunand C."/>
            <person name="Henrissat B."/>
            <person name="Grigoriev I.V."/>
            <person name="Hibbett D."/>
            <person name="Nagy L.G."/>
            <person name="Martin F.M."/>
        </authorList>
    </citation>
    <scope>NUCLEOTIDE SEQUENCE</scope>
    <source>
        <strain evidence="1">P2</strain>
    </source>
</reference>
<name>A0ACB6ZAH8_THEGA</name>
<sequence>MRARYRLLCDAQYCCTPFPSILIRSRIVRPPQQLSSWPGQRRKLNRTRNKKRRKSRTAAALRRMNISSVCYSIPSPLERVQMLNASLERILQAKVTVIQKDKIHWRYFVKWKGYDDPKENTWEPVNSFEGSEHFVDDFWEDADLQGKDHQNLEDWTRGDIVHRLPASKKASASTRRKFQHESSPQGEESEVESILDQEKQESERSSSPPLSKRGRAPRQTVLSLNKKSARGKLAASKSKSPRRKSTSAAPLKKRKATEEVDESAPDDDDEISGSALVVPVKIGPPGKKKRQLKKRFTGRDNSIANDPPHQDPETNLPETDATDTPKGSTPVIAGSPVRREVQTGQFSSLSREARSPSDIPNPPDHSDKATSATPPRPVRAPKTPQHRHRAANPRVRPMSMDELPDAPGEKVDHMEKAISAKAKFAGGGRKSASETPSDKHQPTKRRKPGPGRSSHGLASSQDDTLVNDENPLPLATEIDEDMEEGDENEPPQGGEITRKELMGMVGLREDEANNLPDFNDEPMDVETEVVQTTVTEITVESAQEAPADKQRPVAKTSLFGKPSIFGPLSIGAGSATLDRNAYALRLDTSVDVSVVLQDMKPGCGSGPIKTLDLKEIFSKTPSAAPGKFYNPEAGSTLFGTLKTGGPCARVELIPGEDEEHEQNWEKFSDRLESKDTFVTGAGLHILVLVASSNVEACTTLGIPDILTGLKREIIVSATDIEDASGYSDAADLADNSRWL</sequence>
<gene>
    <name evidence="1" type="ORF">BDM02DRAFT_3034805</name>
</gene>
<evidence type="ECO:0000313" key="1">
    <source>
        <dbReference type="EMBL" id="KAF9646395.1"/>
    </source>
</evidence>
<keyword evidence="2" id="KW-1185">Reference proteome</keyword>
<dbReference type="Proteomes" id="UP000886501">
    <property type="component" value="Unassembled WGS sequence"/>
</dbReference>
<comment type="caution">
    <text evidence="1">The sequence shown here is derived from an EMBL/GenBank/DDBJ whole genome shotgun (WGS) entry which is preliminary data.</text>
</comment>
<proteinExistence type="predicted"/>